<dbReference type="Proteomes" id="UP000011885">
    <property type="component" value="Unassembled WGS sequence"/>
</dbReference>
<protein>
    <recommendedName>
        <fullName evidence="1">Aminoglycoside phosphotransferase domain-containing protein</fullName>
    </recommendedName>
</protein>
<dbReference type="Pfam" id="PF01636">
    <property type="entry name" value="APH"/>
    <property type="match status" value="1"/>
</dbReference>
<evidence type="ECO:0000313" key="3">
    <source>
        <dbReference type="Proteomes" id="UP000011885"/>
    </source>
</evidence>
<dbReference type="PATRIC" id="fig|1263870.3.peg.4610"/>
<dbReference type="SUPFAM" id="SSF56112">
    <property type="entry name" value="Protein kinase-like (PK-like)"/>
    <property type="match status" value="1"/>
</dbReference>
<evidence type="ECO:0000313" key="2">
    <source>
        <dbReference type="EMBL" id="EMI54210.1"/>
    </source>
</evidence>
<keyword evidence="3" id="KW-1185">Reference proteome</keyword>
<dbReference type="Gene3D" id="3.90.1200.10">
    <property type="match status" value="1"/>
</dbReference>
<feature type="domain" description="Aminoglycoside phosphotransferase" evidence="1">
    <location>
        <begin position="10"/>
        <end position="310"/>
    </location>
</feature>
<name>M5TYF7_9BACT</name>
<proteinExistence type="predicted"/>
<evidence type="ECO:0000259" key="1">
    <source>
        <dbReference type="Pfam" id="PF01636"/>
    </source>
</evidence>
<organism evidence="2 3">
    <name type="scientific">Rhodopirellula sallentina SM41</name>
    <dbReference type="NCBI Taxonomy" id="1263870"/>
    <lineage>
        <taxon>Bacteria</taxon>
        <taxon>Pseudomonadati</taxon>
        <taxon>Planctomycetota</taxon>
        <taxon>Planctomycetia</taxon>
        <taxon>Pirellulales</taxon>
        <taxon>Pirellulaceae</taxon>
        <taxon>Rhodopirellula</taxon>
    </lineage>
</organism>
<accession>M5TYF7</accession>
<dbReference type="AlphaFoldDB" id="M5TYF7"/>
<gene>
    <name evidence="2" type="ORF">RSSM_04362</name>
</gene>
<dbReference type="InterPro" id="IPR011009">
    <property type="entry name" value="Kinase-like_dom_sf"/>
</dbReference>
<sequence>MKLHDASTFHITPVSHGFSGGRVYRIQNNRGACTSTWALKAIPLSAKHDRTEEIAGRVVAASLQCDLLTPPLPSNVTSGAADISTAIESHGHRWELSRWVEGVALPRDAESELIAKGGEAIAHVHNAFADESTTDNGDAVLLLGKCESSAIDNAGLSRPHLPRCIADRIQRLKHLSGSIEQLSKHECSVDEIADRLKRQVPLGSPPDPASQIHHRKLAESLVEANAWLQRNWKTVAPELLGRLKAHAAMFQHHPQRYPVSWVLRDVHRDHVLFSPPSVDDPRDVRGVLDYDAVDADSPAADLARWAGDFCPTCADKAHPSSLADASPLDAAVAGYRNVRPFSKWELELATTLMDVNSVGGLGNWTSWLIAENRHFPVSALRIRDRITHLIASVCRIC</sequence>
<comment type="caution">
    <text evidence="2">The sequence shown here is derived from an EMBL/GenBank/DDBJ whole genome shotgun (WGS) entry which is preliminary data.</text>
</comment>
<reference evidence="2 3" key="1">
    <citation type="journal article" date="2013" name="Mar. Genomics">
        <title>Expression of sulfatases in Rhodopirellula baltica and the diversity of sulfatases in the genus Rhodopirellula.</title>
        <authorList>
            <person name="Wegner C.E."/>
            <person name="Richter-Heitmann T."/>
            <person name="Klindworth A."/>
            <person name="Klockow C."/>
            <person name="Richter M."/>
            <person name="Achstetter T."/>
            <person name="Glockner F.O."/>
            <person name="Harder J."/>
        </authorList>
    </citation>
    <scope>NUCLEOTIDE SEQUENCE [LARGE SCALE GENOMIC DNA]</scope>
    <source>
        <strain evidence="2 3">SM41</strain>
    </source>
</reference>
<dbReference type="InterPro" id="IPR002575">
    <property type="entry name" value="Aminoglycoside_PTrfase"/>
</dbReference>
<dbReference type="EMBL" id="ANOH01000289">
    <property type="protein sequence ID" value="EMI54210.1"/>
    <property type="molecule type" value="Genomic_DNA"/>
</dbReference>